<dbReference type="SUPFAM" id="SSF54909">
    <property type="entry name" value="Dimeric alpha+beta barrel"/>
    <property type="match status" value="1"/>
</dbReference>
<dbReference type="PROSITE" id="PS51725">
    <property type="entry name" value="ABM"/>
    <property type="match status" value="1"/>
</dbReference>
<evidence type="ECO:0000313" key="3">
    <source>
        <dbReference type="Proteomes" id="UP000321168"/>
    </source>
</evidence>
<dbReference type="AlphaFoldDB" id="A0A5C6VBH6"/>
<gene>
    <name evidence="2" type="ORF">FRX97_02445</name>
</gene>
<comment type="caution">
    <text evidence="2">The sequence shown here is derived from an EMBL/GenBank/DDBJ whole genome shotgun (WGS) entry which is preliminary data.</text>
</comment>
<dbReference type="EMBL" id="VORB01000002">
    <property type="protein sequence ID" value="TXC81971.1"/>
    <property type="molecule type" value="Genomic_DNA"/>
</dbReference>
<organism evidence="2 3">
    <name type="scientific">Luteibaculum oceani</name>
    <dbReference type="NCBI Taxonomy" id="1294296"/>
    <lineage>
        <taxon>Bacteria</taxon>
        <taxon>Pseudomonadati</taxon>
        <taxon>Bacteroidota</taxon>
        <taxon>Flavobacteriia</taxon>
        <taxon>Flavobacteriales</taxon>
        <taxon>Luteibaculaceae</taxon>
        <taxon>Luteibaculum</taxon>
    </lineage>
</organism>
<proteinExistence type="predicted"/>
<keyword evidence="3" id="KW-1185">Reference proteome</keyword>
<keyword evidence="2" id="KW-0560">Oxidoreductase</keyword>
<accession>A0A5C6VBH6</accession>
<protein>
    <submittedName>
        <fullName evidence="2">Antibiotic biosynthesis monooxygenase</fullName>
    </submittedName>
</protein>
<dbReference type="GO" id="GO:0004497">
    <property type="term" value="F:monooxygenase activity"/>
    <property type="evidence" value="ECO:0007669"/>
    <property type="project" value="UniProtKB-KW"/>
</dbReference>
<keyword evidence="2" id="KW-0503">Monooxygenase</keyword>
<name>A0A5C6VBH6_9FLAO</name>
<dbReference type="OrthoDB" id="1120859at2"/>
<reference evidence="2 3" key="1">
    <citation type="submission" date="2019-08" db="EMBL/GenBank/DDBJ databases">
        <title>Genome of Luteibaculum oceani JCM 18817.</title>
        <authorList>
            <person name="Bowman J.P."/>
        </authorList>
    </citation>
    <scope>NUCLEOTIDE SEQUENCE [LARGE SCALE GENOMIC DNA]</scope>
    <source>
        <strain evidence="2 3">JCM 18817</strain>
    </source>
</reference>
<evidence type="ECO:0000259" key="1">
    <source>
        <dbReference type="PROSITE" id="PS51725"/>
    </source>
</evidence>
<dbReference type="Pfam" id="PF03992">
    <property type="entry name" value="ABM"/>
    <property type="match status" value="1"/>
</dbReference>
<feature type="domain" description="ABM" evidence="1">
    <location>
        <begin position="1"/>
        <end position="92"/>
    </location>
</feature>
<dbReference type="Gene3D" id="3.30.70.100">
    <property type="match status" value="1"/>
</dbReference>
<evidence type="ECO:0000313" key="2">
    <source>
        <dbReference type="EMBL" id="TXC81971.1"/>
    </source>
</evidence>
<dbReference type="Proteomes" id="UP000321168">
    <property type="component" value="Unassembled WGS sequence"/>
</dbReference>
<dbReference type="InterPro" id="IPR011008">
    <property type="entry name" value="Dimeric_a/b-barrel"/>
</dbReference>
<sequence>MLRIVKMEFKPECVQDFLEMFAAKKSAIRSSKGCMGLKLLQEKSEGNTFFTYSEWKSEDDLERYRNSELFKSTWAQTKQWFNAKPAAWSVEINQEAN</sequence>
<dbReference type="InterPro" id="IPR007138">
    <property type="entry name" value="ABM_dom"/>
</dbReference>